<proteinExistence type="predicted"/>
<protein>
    <submittedName>
        <fullName evidence="1">Uncharacterized protein</fullName>
    </submittedName>
</protein>
<dbReference type="AlphaFoldDB" id="A0A2P2Q087"/>
<reference evidence="1" key="1">
    <citation type="submission" date="2018-02" db="EMBL/GenBank/DDBJ databases">
        <title>Rhizophora mucronata_Transcriptome.</title>
        <authorList>
            <person name="Meera S.P."/>
            <person name="Sreeshan A."/>
            <person name="Augustine A."/>
        </authorList>
    </citation>
    <scope>NUCLEOTIDE SEQUENCE</scope>
    <source>
        <tissue evidence="1">Leaf</tissue>
    </source>
</reference>
<sequence>MASMTVLYGKSYNNIKQNKEINQQSPTVCGIYNNNASVKGQ</sequence>
<name>A0A2P2Q087_RHIMU</name>
<organism evidence="1">
    <name type="scientific">Rhizophora mucronata</name>
    <name type="common">Asiatic mangrove</name>
    <dbReference type="NCBI Taxonomy" id="61149"/>
    <lineage>
        <taxon>Eukaryota</taxon>
        <taxon>Viridiplantae</taxon>
        <taxon>Streptophyta</taxon>
        <taxon>Embryophyta</taxon>
        <taxon>Tracheophyta</taxon>
        <taxon>Spermatophyta</taxon>
        <taxon>Magnoliopsida</taxon>
        <taxon>eudicotyledons</taxon>
        <taxon>Gunneridae</taxon>
        <taxon>Pentapetalae</taxon>
        <taxon>rosids</taxon>
        <taxon>fabids</taxon>
        <taxon>Malpighiales</taxon>
        <taxon>Rhizophoraceae</taxon>
        <taxon>Rhizophora</taxon>
    </lineage>
</organism>
<accession>A0A2P2Q087</accession>
<evidence type="ECO:0000313" key="1">
    <source>
        <dbReference type="EMBL" id="MBX60416.1"/>
    </source>
</evidence>
<dbReference type="EMBL" id="GGEC01079932">
    <property type="protein sequence ID" value="MBX60416.1"/>
    <property type="molecule type" value="Transcribed_RNA"/>
</dbReference>